<dbReference type="GO" id="GO:0016579">
    <property type="term" value="P:protein deubiquitination"/>
    <property type="evidence" value="ECO:0007669"/>
    <property type="project" value="InterPro"/>
</dbReference>
<feature type="compositionally biased region" description="Polar residues" evidence="5">
    <location>
        <begin position="378"/>
        <end position="408"/>
    </location>
</feature>
<evidence type="ECO:0000256" key="1">
    <source>
        <dbReference type="ARBA" id="ARBA00022723"/>
    </source>
</evidence>
<dbReference type="GO" id="GO:0004843">
    <property type="term" value="F:cysteine-type deubiquitinase activity"/>
    <property type="evidence" value="ECO:0007669"/>
    <property type="project" value="InterPro"/>
</dbReference>
<feature type="compositionally biased region" description="Polar residues" evidence="5">
    <location>
        <begin position="1369"/>
        <end position="1378"/>
    </location>
</feature>
<feature type="compositionally biased region" description="Polar residues" evidence="5">
    <location>
        <begin position="1248"/>
        <end position="1263"/>
    </location>
</feature>
<dbReference type="SUPFAM" id="SSF54001">
    <property type="entry name" value="Cysteine proteinases"/>
    <property type="match status" value="1"/>
</dbReference>
<dbReference type="EMBL" id="CAICTM010002319">
    <property type="protein sequence ID" value="CAB9528785.1"/>
    <property type="molecule type" value="Genomic_DNA"/>
</dbReference>
<keyword evidence="3" id="KW-0862">Zinc</keyword>
<evidence type="ECO:0000256" key="4">
    <source>
        <dbReference type="PROSITE-ProRule" id="PRU00322"/>
    </source>
</evidence>
<keyword evidence="9" id="KW-1185">Reference proteome</keyword>
<evidence type="ECO:0000313" key="8">
    <source>
        <dbReference type="EMBL" id="CAB9528785.1"/>
    </source>
</evidence>
<feature type="region of interest" description="Disordered" evidence="5">
    <location>
        <begin position="1214"/>
        <end position="1265"/>
    </location>
</feature>
<dbReference type="PROSITE" id="PS00973">
    <property type="entry name" value="USP_2"/>
    <property type="match status" value="1"/>
</dbReference>
<dbReference type="GO" id="GO:0005634">
    <property type="term" value="C:nucleus"/>
    <property type="evidence" value="ECO:0007669"/>
    <property type="project" value="TreeGrafter"/>
</dbReference>
<dbReference type="CDD" id="cd02257">
    <property type="entry name" value="Peptidase_C19"/>
    <property type="match status" value="1"/>
</dbReference>
<dbReference type="InterPro" id="IPR018200">
    <property type="entry name" value="USP_CS"/>
</dbReference>
<dbReference type="InterPro" id="IPR038765">
    <property type="entry name" value="Papain-like_cys_pep_sf"/>
</dbReference>
<dbReference type="PANTHER" id="PTHR24006">
    <property type="entry name" value="UBIQUITIN CARBOXYL-TERMINAL HYDROLASE"/>
    <property type="match status" value="1"/>
</dbReference>
<keyword evidence="1" id="KW-0479">Metal-binding</keyword>
<reference evidence="8" key="1">
    <citation type="submission" date="2020-06" db="EMBL/GenBank/DDBJ databases">
        <authorList>
            <consortium name="Plant Systems Biology data submission"/>
        </authorList>
    </citation>
    <scope>NUCLEOTIDE SEQUENCE</scope>
    <source>
        <strain evidence="8">D6</strain>
    </source>
</reference>
<feature type="compositionally biased region" description="Polar residues" evidence="5">
    <location>
        <begin position="436"/>
        <end position="450"/>
    </location>
</feature>
<dbReference type="InterPro" id="IPR050164">
    <property type="entry name" value="Peptidase_C19"/>
</dbReference>
<accession>A0A9N8F1S1</accession>
<protein>
    <submittedName>
        <fullName evidence="8">Uncharacterized protein</fullName>
    </submittedName>
</protein>
<feature type="compositionally biased region" description="Basic residues" evidence="5">
    <location>
        <begin position="1386"/>
        <end position="1396"/>
    </location>
</feature>
<dbReference type="Gene3D" id="3.90.70.10">
    <property type="entry name" value="Cysteine proteinases"/>
    <property type="match status" value="1"/>
</dbReference>
<evidence type="ECO:0000259" key="6">
    <source>
        <dbReference type="PROSITE" id="PS50199"/>
    </source>
</evidence>
<keyword evidence="2 4" id="KW-0863">Zinc-finger</keyword>
<dbReference type="Proteomes" id="UP001153069">
    <property type="component" value="Unassembled WGS sequence"/>
</dbReference>
<feature type="domain" description="RanBP2-type" evidence="6">
    <location>
        <begin position="1063"/>
        <end position="1092"/>
    </location>
</feature>
<evidence type="ECO:0000259" key="7">
    <source>
        <dbReference type="PROSITE" id="PS50235"/>
    </source>
</evidence>
<evidence type="ECO:0000256" key="2">
    <source>
        <dbReference type="ARBA" id="ARBA00022771"/>
    </source>
</evidence>
<feature type="region of interest" description="Disordered" evidence="5">
    <location>
        <begin position="1020"/>
        <end position="1057"/>
    </location>
</feature>
<dbReference type="PROSITE" id="PS01358">
    <property type="entry name" value="ZF_RANBP2_1"/>
    <property type="match status" value="1"/>
</dbReference>
<feature type="region of interest" description="Disordered" evidence="5">
    <location>
        <begin position="1324"/>
        <end position="1396"/>
    </location>
</feature>
<gene>
    <name evidence="8" type="ORF">SEMRO_2321_G323190.1</name>
</gene>
<sequence length="1396" mass="149401">MEEEAAGELQLSSAKIQAAIDWVMQQPKQAIQLSQAMLTTIDVEMQKPDGMVIGRQKLRADDDGIVTDMLAQMFDEKENGKTPRKTCHDLASIVRKLQKRDHGTMRNLALFQFDPDDEAAHAIYEDDHDDHVLVRASTNSQQLQADFQQLLIVCEVRSTASPYLPLLDIRHWPMMIKVIVVMLHWIANDNSDAWTPEQKEDATTICNTTRAFKQFLGGLFHINVRLLFQHAFHPVPVNARPQRSLVLAATAGRNHDNDRQLALLELVAAQGSNTFHFGGTTNTIINHNHAPAPAADPATAKTARRLEGKLDVLIAGQRQQNEKTDRLVSTLTEARPERPAAVERQHQAAARDVRRFDINANPATTTPAPNTPGTRTTQPTAETVTSKSSDEGTPQHITAASADGNVSTPFVPRHNRKEDSPVMDVVPEEPVPARSSLGSEASFATASQGSHVSAVVVVVENDEPANTSGSSESEDTTESPVASGGSEDTSAPPAETPKKRWGIPGMASLFPWTKTPKKEAEDEKHGAPALTISGSVSSTPSSLASPASLASADVLVMASQDLRGAAGQHLLFAEQAREMFDQFDADRRGSLFSQDGYGFLLEGLELDGWCAKELDQLAGPSGLDRSTFIHWFATIQQEDQLGDMVFRGCHNPKAMCFLIAPMTCLLNNNKLRCLLVGLHKFLQDNEQAEPLEGSTFQALAQLAMEFDDWSIHEPLPVEALCDTLGLDMEDEPFNDGNYHCAADATRTTANNVKKELTPLFYEKNDDGENVPNALFLSYLKDARHGLFDLEGALLIPGMHHPECSELICLSCNKARLTPLFIGATIPCPLDAKDGNVSMEKLLGWWCNGKNLTEATCPHCGKWTATKEQRGIAYTQASVPSSFTIALGRTGAGVDGVAAKISAVVRMPLTLYLATDGAVLVKPPAPAWIQARYILTSFVLHVGDGEKSGHYTSIARVMAGSTECWVEYNDRLGLPISQATVEGKLASGEIHMAWYSLDQDCEKSLPVAVRMPKHELDLAESALAGKHQSSTKGAKKSSETALDTDAEPENQPRKGTWGDTFPLDKNAWQCNVCMVQNIQDDKQCLSCKACRPGYENPAATKKDDVSSSVAGWAIGAGGFVFRGDSAAPAAISSGGFEFGATATKKDDASCSVAGSTIGVEGFTFGGGSGAAASGGFSFGRAPAAGKASSAGTSASPLMPAKAPIPRVEEAASLDKENDAMDALSSEEEKAVVAAPASHTKLGKSDGDQAPTSSPSQEANVSSATDGGPIGVGSIVEIVDGQSFVGKRGMVIGSANVPGKWEVQIFKLKGGELGVRKTAKLESDLILSQPPIGTGTGHGRGRNQTVTTGTSKEPGPKKNGASGFQKKVGKTPQSKQGSQKKNVDSPSKKKTASRTQKK</sequence>
<organism evidence="8 9">
    <name type="scientific">Seminavis robusta</name>
    <dbReference type="NCBI Taxonomy" id="568900"/>
    <lineage>
        <taxon>Eukaryota</taxon>
        <taxon>Sar</taxon>
        <taxon>Stramenopiles</taxon>
        <taxon>Ochrophyta</taxon>
        <taxon>Bacillariophyta</taxon>
        <taxon>Bacillariophyceae</taxon>
        <taxon>Bacillariophycidae</taxon>
        <taxon>Naviculales</taxon>
        <taxon>Naviculaceae</taxon>
        <taxon>Seminavis</taxon>
    </lineage>
</organism>
<dbReference type="Pfam" id="PF00443">
    <property type="entry name" value="UCH"/>
    <property type="match status" value="1"/>
</dbReference>
<dbReference type="InterPro" id="IPR001394">
    <property type="entry name" value="Peptidase_C19_UCH"/>
</dbReference>
<evidence type="ECO:0000256" key="5">
    <source>
        <dbReference type="SAM" id="MobiDB-lite"/>
    </source>
</evidence>
<comment type="caution">
    <text evidence="8">The sequence shown here is derived from an EMBL/GenBank/DDBJ whole genome shotgun (WGS) entry which is preliminary data.</text>
</comment>
<feature type="compositionally biased region" description="Polar residues" evidence="5">
    <location>
        <begin position="1340"/>
        <end position="1349"/>
    </location>
</feature>
<feature type="region of interest" description="Disordered" evidence="5">
    <location>
        <begin position="355"/>
        <end position="450"/>
    </location>
</feature>
<proteinExistence type="predicted"/>
<dbReference type="InterPro" id="IPR001876">
    <property type="entry name" value="Znf_RanBP2"/>
</dbReference>
<feature type="compositionally biased region" description="Basic and acidic residues" evidence="5">
    <location>
        <begin position="516"/>
        <end position="526"/>
    </location>
</feature>
<feature type="compositionally biased region" description="Low complexity" evidence="5">
    <location>
        <begin position="359"/>
        <end position="377"/>
    </location>
</feature>
<dbReference type="GO" id="GO:0005829">
    <property type="term" value="C:cytosol"/>
    <property type="evidence" value="ECO:0007669"/>
    <property type="project" value="TreeGrafter"/>
</dbReference>
<feature type="non-terminal residue" evidence="8">
    <location>
        <position position="1"/>
    </location>
</feature>
<feature type="domain" description="USP" evidence="7">
    <location>
        <begin position="647"/>
        <end position="997"/>
    </location>
</feature>
<dbReference type="PROSITE" id="PS50199">
    <property type="entry name" value="ZF_RANBP2_2"/>
    <property type="match status" value="1"/>
</dbReference>
<name>A0A9N8F1S1_9STRA</name>
<dbReference type="GO" id="GO:0008270">
    <property type="term" value="F:zinc ion binding"/>
    <property type="evidence" value="ECO:0007669"/>
    <property type="project" value="UniProtKB-KW"/>
</dbReference>
<feature type="region of interest" description="Disordered" evidence="5">
    <location>
        <begin position="463"/>
        <end position="538"/>
    </location>
</feature>
<evidence type="ECO:0000256" key="3">
    <source>
        <dbReference type="ARBA" id="ARBA00022833"/>
    </source>
</evidence>
<dbReference type="PROSITE" id="PS50235">
    <property type="entry name" value="USP_3"/>
    <property type="match status" value="1"/>
</dbReference>
<dbReference type="OrthoDB" id="79830at2759"/>
<evidence type="ECO:0000313" key="9">
    <source>
        <dbReference type="Proteomes" id="UP001153069"/>
    </source>
</evidence>
<dbReference type="InterPro" id="IPR028889">
    <property type="entry name" value="USP"/>
</dbReference>